<dbReference type="EMBL" id="CVQH01022810">
    <property type="protein sequence ID" value="CRK34068.1"/>
    <property type="molecule type" value="Genomic_DNA"/>
</dbReference>
<organism evidence="2 3">
    <name type="scientific">Verticillium longisporum</name>
    <name type="common">Verticillium dahliae var. longisporum</name>
    <dbReference type="NCBI Taxonomy" id="100787"/>
    <lineage>
        <taxon>Eukaryota</taxon>
        <taxon>Fungi</taxon>
        <taxon>Dikarya</taxon>
        <taxon>Ascomycota</taxon>
        <taxon>Pezizomycotina</taxon>
        <taxon>Sordariomycetes</taxon>
        <taxon>Hypocreomycetidae</taxon>
        <taxon>Glomerellales</taxon>
        <taxon>Plectosphaerellaceae</taxon>
        <taxon>Verticillium</taxon>
    </lineage>
</organism>
<feature type="non-terminal residue" evidence="2">
    <location>
        <position position="1"/>
    </location>
</feature>
<evidence type="ECO:0000256" key="1">
    <source>
        <dbReference type="SAM" id="MobiDB-lite"/>
    </source>
</evidence>
<dbReference type="Proteomes" id="UP000044602">
    <property type="component" value="Unassembled WGS sequence"/>
</dbReference>
<feature type="non-terminal residue" evidence="2">
    <location>
        <position position="132"/>
    </location>
</feature>
<protein>
    <submittedName>
        <fullName evidence="2">Uncharacterized protein</fullName>
    </submittedName>
</protein>
<sequence length="132" mass="14471">QQGRRGARAHLRTLQHGRRDLLRHAQQVGRHVGRGAVRDAAVAPGHAADDDADDQPAHGQHQRDVRRHGGAALQRGDAVRVQRVQLRERLGRRPRTVAQACRARRHGPGAVGRAPRPREELPGQDGVEGGRP</sequence>
<proteinExistence type="predicted"/>
<accession>A0A0G4MIF5</accession>
<feature type="region of interest" description="Disordered" evidence="1">
    <location>
        <begin position="26"/>
        <end position="132"/>
    </location>
</feature>
<evidence type="ECO:0000313" key="3">
    <source>
        <dbReference type="Proteomes" id="UP000044602"/>
    </source>
</evidence>
<reference evidence="2 3" key="1">
    <citation type="submission" date="2015-05" db="EMBL/GenBank/DDBJ databases">
        <authorList>
            <person name="Wang D.B."/>
            <person name="Wang M."/>
        </authorList>
    </citation>
    <scope>NUCLEOTIDE SEQUENCE [LARGE SCALE GENOMIC DNA]</scope>
    <source>
        <strain evidence="2">VL1</strain>
    </source>
</reference>
<keyword evidence="3" id="KW-1185">Reference proteome</keyword>
<feature type="compositionally biased region" description="Low complexity" evidence="1">
    <location>
        <begin position="28"/>
        <end position="46"/>
    </location>
</feature>
<name>A0A0G4MIF5_VERLO</name>
<evidence type="ECO:0000313" key="2">
    <source>
        <dbReference type="EMBL" id="CRK34068.1"/>
    </source>
</evidence>
<dbReference type="AlphaFoldDB" id="A0A0G4MIF5"/>
<feature type="compositionally biased region" description="Basic and acidic residues" evidence="1">
    <location>
        <begin position="77"/>
        <end position="91"/>
    </location>
</feature>
<gene>
    <name evidence="2" type="ORF">BN1708_019389</name>
</gene>